<protein>
    <submittedName>
        <fullName evidence="7">Amino acid/amide ABC transporter substrate-binding protein, HAAT family</fullName>
    </submittedName>
</protein>
<dbReference type="CDD" id="cd00118">
    <property type="entry name" value="LysM"/>
    <property type="match status" value="4"/>
</dbReference>
<dbReference type="InterPro" id="IPR028082">
    <property type="entry name" value="Peripla_BP_I"/>
</dbReference>
<keyword evidence="4" id="KW-0472">Membrane</keyword>
<dbReference type="SMART" id="SM00257">
    <property type="entry name" value="LysM"/>
    <property type="match status" value="4"/>
</dbReference>
<evidence type="ECO:0000256" key="4">
    <source>
        <dbReference type="ARBA" id="ARBA00023136"/>
    </source>
</evidence>
<feature type="domain" description="LysM" evidence="6">
    <location>
        <begin position="161"/>
        <end position="211"/>
    </location>
</feature>
<proteinExistence type="predicted"/>
<evidence type="ECO:0000256" key="5">
    <source>
        <dbReference type="SAM" id="SignalP"/>
    </source>
</evidence>
<evidence type="ECO:0000256" key="1">
    <source>
        <dbReference type="ARBA" id="ARBA00004370"/>
    </source>
</evidence>
<evidence type="ECO:0000256" key="3">
    <source>
        <dbReference type="ARBA" id="ARBA00022989"/>
    </source>
</evidence>
<name>A0A285X7Q8_9FLAO</name>
<organism evidence="7 8">
    <name type="scientific">Salinimicrobium sediminis</name>
    <dbReference type="NCBI Taxonomy" id="1343891"/>
    <lineage>
        <taxon>Bacteria</taxon>
        <taxon>Pseudomonadati</taxon>
        <taxon>Bacteroidota</taxon>
        <taxon>Flavobacteriia</taxon>
        <taxon>Flavobacteriales</taxon>
        <taxon>Flavobacteriaceae</taxon>
        <taxon>Salinimicrobium</taxon>
    </lineage>
</organism>
<keyword evidence="5" id="KW-0732">Signal</keyword>
<dbReference type="Gene3D" id="3.10.350.10">
    <property type="entry name" value="LysM domain"/>
    <property type="match status" value="4"/>
</dbReference>
<reference evidence="8" key="1">
    <citation type="submission" date="2017-09" db="EMBL/GenBank/DDBJ databases">
        <authorList>
            <person name="Varghese N."/>
            <person name="Submissions S."/>
        </authorList>
    </citation>
    <scope>NUCLEOTIDE SEQUENCE [LARGE SCALE GENOMIC DNA]</scope>
    <source>
        <strain evidence="8">CGMCC 1.12641</strain>
    </source>
</reference>
<dbReference type="Proteomes" id="UP000219193">
    <property type="component" value="Unassembled WGS sequence"/>
</dbReference>
<feature type="domain" description="LysM" evidence="6">
    <location>
        <begin position="220"/>
        <end position="263"/>
    </location>
</feature>
<dbReference type="InterPro" id="IPR036779">
    <property type="entry name" value="LysM_dom_sf"/>
</dbReference>
<dbReference type="GO" id="GO:0008932">
    <property type="term" value="F:lytic endotransglycosylase activity"/>
    <property type="evidence" value="ECO:0007669"/>
    <property type="project" value="TreeGrafter"/>
</dbReference>
<dbReference type="InterPro" id="IPR001828">
    <property type="entry name" value="ANF_lig-bd_rcpt"/>
</dbReference>
<dbReference type="PANTHER" id="PTHR33734:SF22">
    <property type="entry name" value="MEMBRANE-BOUND LYTIC MUREIN TRANSGLYCOSYLASE D"/>
    <property type="match status" value="1"/>
</dbReference>
<dbReference type="Gene3D" id="3.40.50.2300">
    <property type="match status" value="2"/>
</dbReference>
<accession>A0A285X7Q8</accession>
<feature type="signal peptide" evidence="5">
    <location>
        <begin position="1"/>
        <end position="20"/>
    </location>
</feature>
<gene>
    <name evidence="7" type="ORF">SAMN06296241_2937</name>
</gene>
<evidence type="ECO:0000313" key="8">
    <source>
        <dbReference type="Proteomes" id="UP000219193"/>
    </source>
</evidence>
<keyword evidence="2" id="KW-0812">Transmembrane</keyword>
<dbReference type="InterPro" id="IPR018392">
    <property type="entry name" value="LysM"/>
</dbReference>
<sequence>MKKIAVLILFLQLFTVQAFAQQYKYHIVKQGETTSQIAKQYNISEETLFKYNPDARRGIKPQGKLVVPINVGQDQNVKTVQQDPGDANVQFQMHRVKRQETLFSLSQQYNVSIEDIKRFNKHLYSAELRRGERIRIPKNLATVQKTEPVPSASNPLDLSVKEHLVLPQETLYGISRKYNITIADLQRLNPTLETLKPGMVLKVRNGNVEKVVEVEGNLFKYYQVQPQETLFSLTRRFGISRDSLVSLNPALADGLKSGMVLKIPNVDSAEIEEYTESATVNLENRISNYSTKNLVVMLPFNKNRIVATDSSSNAADRIKNDKVMQVSLDFYSGVLIAVDSAKARGISSKVTILDTEGNSGKVNVLLNTHNFDDVDAVIGPLLQSTVETAARGLERRNIPVVSPLTSKEAGSISNFLQTVPTDEMLANAMISYISENSAGKNLVIIADNYEKRRKLSAALPSAKVVSPGESGTISQGAMAAALDNSRPNWVILESDKIGLLSNATSYFNSRADSHKITLFTTDRNKSFESDIISNSHLGKLNFHYPSVDRAFDLVKNRSFIKKYEEKYGVTPSRFAVRGFDVTYDVLLRLASAQDLYSSINEEGTTQYVENKFDYDHRPGGGYMNKAIYILAYDRNLNLKVVQ</sequence>
<evidence type="ECO:0000259" key="6">
    <source>
        <dbReference type="PROSITE" id="PS51782"/>
    </source>
</evidence>
<dbReference type="Pfam" id="PF01476">
    <property type="entry name" value="LysM"/>
    <property type="match status" value="4"/>
</dbReference>
<dbReference type="RefSeq" id="WP_097057119.1">
    <property type="nucleotide sequence ID" value="NZ_OCMF01000004.1"/>
</dbReference>
<evidence type="ECO:0000256" key="2">
    <source>
        <dbReference type="ARBA" id="ARBA00022692"/>
    </source>
</evidence>
<dbReference type="GO" id="GO:0016020">
    <property type="term" value="C:membrane"/>
    <property type="evidence" value="ECO:0007669"/>
    <property type="project" value="UniProtKB-SubCell"/>
</dbReference>
<dbReference type="SUPFAM" id="SSF54106">
    <property type="entry name" value="LysM domain"/>
    <property type="match status" value="4"/>
</dbReference>
<dbReference type="PROSITE" id="PS51782">
    <property type="entry name" value="LYSM"/>
    <property type="match status" value="4"/>
</dbReference>
<keyword evidence="8" id="KW-1185">Reference proteome</keyword>
<comment type="subcellular location">
    <subcellularLocation>
        <location evidence="1">Membrane</location>
    </subcellularLocation>
</comment>
<dbReference type="OrthoDB" id="2149800at2"/>
<dbReference type="CDD" id="cd06268">
    <property type="entry name" value="PBP1_ABC_transporter_LIVBP-like"/>
    <property type="match status" value="1"/>
</dbReference>
<dbReference type="SUPFAM" id="SSF53822">
    <property type="entry name" value="Periplasmic binding protein-like I"/>
    <property type="match status" value="1"/>
</dbReference>
<dbReference type="Pfam" id="PF01094">
    <property type="entry name" value="ANF_receptor"/>
    <property type="match status" value="1"/>
</dbReference>
<evidence type="ECO:0000313" key="7">
    <source>
        <dbReference type="EMBL" id="SOC81362.1"/>
    </source>
</evidence>
<feature type="domain" description="LysM" evidence="6">
    <location>
        <begin position="92"/>
        <end position="136"/>
    </location>
</feature>
<dbReference type="EMBL" id="OCMF01000004">
    <property type="protein sequence ID" value="SOC81362.1"/>
    <property type="molecule type" value="Genomic_DNA"/>
</dbReference>
<keyword evidence="3" id="KW-1133">Transmembrane helix</keyword>
<feature type="domain" description="LysM" evidence="6">
    <location>
        <begin position="24"/>
        <end position="67"/>
    </location>
</feature>
<dbReference type="AlphaFoldDB" id="A0A285X7Q8"/>
<dbReference type="PANTHER" id="PTHR33734">
    <property type="entry name" value="LYSM DOMAIN-CONTAINING GPI-ANCHORED PROTEIN 2"/>
    <property type="match status" value="1"/>
</dbReference>
<feature type="chain" id="PRO_5012267490" evidence="5">
    <location>
        <begin position="21"/>
        <end position="642"/>
    </location>
</feature>